<dbReference type="KEGG" id="ccro:CMC5_046820"/>
<proteinExistence type="predicted"/>
<evidence type="ECO:0008006" key="3">
    <source>
        <dbReference type="Google" id="ProtNLM"/>
    </source>
</evidence>
<evidence type="ECO:0000313" key="2">
    <source>
        <dbReference type="Proteomes" id="UP000067626"/>
    </source>
</evidence>
<sequence length="161" mass="17479">MNRVARKRAFSASERPDTHRGVKVQRLTMGGHSVTLEPPDISRVVLRGDISAMEMLSVLGIVRAFAEERGRVFLLIDARGLGGIPVDARKAICEGASIPIRGTAIYGASFQSRILCTLVMGALQLFTTQHDNPVVFLPDEESAFGWVTQRRASLDAMAVAS</sequence>
<dbReference type="EMBL" id="CP012159">
    <property type="protein sequence ID" value="AKT40527.1"/>
    <property type="molecule type" value="Genomic_DNA"/>
</dbReference>
<name>A0A0K1EIL5_CHOCO</name>
<protein>
    <recommendedName>
        <fullName evidence="3">STAS/SEC14 domain-containing protein</fullName>
    </recommendedName>
</protein>
<keyword evidence="2" id="KW-1185">Reference proteome</keyword>
<dbReference type="Proteomes" id="UP000067626">
    <property type="component" value="Chromosome"/>
</dbReference>
<dbReference type="AlphaFoldDB" id="A0A0K1EIL5"/>
<organism evidence="1 2">
    <name type="scientific">Chondromyces crocatus</name>
    <dbReference type="NCBI Taxonomy" id="52"/>
    <lineage>
        <taxon>Bacteria</taxon>
        <taxon>Pseudomonadati</taxon>
        <taxon>Myxococcota</taxon>
        <taxon>Polyangia</taxon>
        <taxon>Polyangiales</taxon>
        <taxon>Polyangiaceae</taxon>
        <taxon>Chondromyces</taxon>
    </lineage>
</organism>
<accession>A0A0K1EIL5</accession>
<evidence type="ECO:0000313" key="1">
    <source>
        <dbReference type="EMBL" id="AKT40527.1"/>
    </source>
</evidence>
<gene>
    <name evidence="1" type="ORF">CMC5_046820</name>
</gene>
<reference evidence="1 2" key="1">
    <citation type="submission" date="2015-07" db="EMBL/GenBank/DDBJ databases">
        <title>Genome analysis of myxobacterium Chondromyces crocatus Cm c5 reveals a high potential for natural compound synthesis and the genetic basis for the loss of fruiting body formation.</title>
        <authorList>
            <person name="Zaburannyi N."/>
            <person name="Bunk B."/>
            <person name="Maier J."/>
            <person name="Overmann J."/>
            <person name="Mueller R."/>
        </authorList>
    </citation>
    <scope>NUCLEOTIDE SEQUENCE [LARGE SCALE GENOMIC DNA]</scope>
    <source>
        <strain evidence="1 2">Cm c5</strain>
    </source>
</reference>